<protein>
    <submittedName>
        <fullName evidence="10">Teichoic acid translocation permease protein TagG</fullName>
    </submittedName>
</protein>
<evidence type="ECO:0000256" key="6">
    <source>
        <dbReference type="ARBA" id="ARBA00022989"/>
    </source>
</evidence>
<dbReference type="InterPro" id="IPR047817">
    <property type="entry name" value="ABC2_TM_bact-type"/>
</dbReference>
<evidence type="ECO:0000256" key="3">
    <source>
        <dbReference type="ARBA" id="ARBA00022475"/>
    </source>
</evidence>
<dbReference type="GO" id="GO:0015920">
    <property type="term" value="P:lipopolysaccharide transport"/>
    <property type="evidence" value="ECO:0007669"/>
    <property type="project" value="TreeGrafter"/>
</dbReference>
<evidence type="ECO:0000256" key="2">
    <source>
        <dbReference type="ARBA" id="ARBA00022448"/>
    </source>
</evidence>
<dbReference type="PANTHER" id="PTHR30413">
    <property type="entry name" value="INNER MEMBRANE TRANSPORT PERMEASE"/>
    <property type="match status" value="1"/>
</dbReference>
<feature type="transmembrane region" description="Helical" evidence="8">
    <location>
        <begin position="51"/>
        <end position="75"/>
    </location>
</feature>
<keyword evidence="6 8" id="KW-1133">Transmembrane helix</keyword>
<evidence type="ECO:0000259" key="9">
    <source>
        <dbReference type="PROSITE" id="PS51012"/>
    </source>
</evidence>
<evidence type="ECO:0000256" key="8">
    <source>
        <dbReference type="SAM" id="Phobius"/>
    </source>
</evidence>
<dbReference type="InterPro" id="IPR000412">
    <property type="entry name" value="ABC_2_transport"/>
</dbReference>
<evidence type="ECO:0000256" key="1">
    <source>
        <dbReference type="ARBA" id="ARBA00004429"/>
    </source>
</evidence>
<comment type="caution">
    <text evidence="10">The sequence shown here is derived from an EMBL/GenBank/DDBJ whole genome shotgun (WGS) entry which is preliminary data.</text>
</comment>
<reference evidence="10" key="1">
    <citation type="submission" date="2019-08" db="EMBL/GenBank/DDBJ databases">
        <authorList>
            <person name="Kucharzyk K."/>
            <person name="Murdoch R.W."/>
            <person name="Higgins S."/>
            <person name="Loffler F."/>
        </authorList>
    </citation>
    <scope>NUCLEOTIDE SEQUENCE</scope>
</reference>
<dbReference type="PIRSF" id="PIRSF006648">
    <property type="entry name" value="DrrB"/>
    <property type="match status" value="1"/>
</dbReference>
<keyword evidence="2" id="KW-0813">Transport</keyword>
<feature type="transmembrane region" description="Helical" evidence="8">
    <location>
        <begin position="158"/>
        <end position="177"/>
    </location>
</feature>
<comment type="subcellular location">
    <subcellularLocation>
        <location evidence="1">Cell inner membrane</location>
        <topology evidence="1">Multi-pass membrane protein</topology>
    </subcellularLocation>
</comment>
<sequence>MLSQLIKRDFKVRYRGSILGVMWSVLNPLLNMIVLSIVFSQVFKAVDNYKMYLLSGLIVFNFYSEASNIAVSAVVSNFGLLTKVYFPKFILPLSKVLSSSINLMISLVVFFILGSFMEVHIWWGYILIPYMVIFLLLFTSGMAFILSAIQVFMRDVQHLYGVIVTIWMYSTPILYPIDIIPKAFLPIFKANPIYIFIDFFRQITIYSSIPNIESFISCALWGIGMFILGGVIFVKNQSRFIYYS</sequence>
<proteinExistence type="predicted"/>
<dbReference type="Pfam" id="PF01061">
    <property type="entry name" value="ABC2_membrane"/>
    <property type="match status" value="1"/>
</dbReference>
<name>A0A644VXC8_9ZZZZ</name>
<feature type="transmembrane region" description="Helical" evidence="8">
    <location>
        <begin position="21"/>
        <end position="39"/>
    </location>
</feature>
<feature type="domain" description="ABC transmembrane type-2" evidence="9">
    <location>
        <begin position="19"/>
        <end position="236"/>
    </location>
</feature>
<feature type="transmembrane region" description="Helical" evidence="8">
    <location>
        <begin position="212"/>
        <end position="234"/>
    </location>
</feature>
<accession>A0A644VXC8</accession>
<evidence type="ECO:0000256" key="4">
    <source>
        <dbReference type="ARBA" id="ARBA00022519"/>
    </source>
</evidence>
<keyword evidence="4" id="KW-0997">Cell inner membrane</keyword>
<dbReference type="InterPro" id="IPR013525">
    <property type="entry name" value="ABC2_TM"/>
</dbReference>
<evidence type="ECO:0000256" key="5">
    <source>
        <dbReference type="ARBA" id="ARBA00022692"/>
    </source>
</evidence>
<dbReference type="EMBL" id="VSSQ01000456">
    <property type="protein sequence ID" value="MPL95142.1"/>
    <property type="molecule type" value="Genomic_DNA"/>
</dbReference>
<keyword evidence="3" id="KW-1003">Cell membrane</keyword>
<keyword evidence="5 8" id="KW-0812">Transmembrane</keyword>
<dbReference type="GO" id="GO:0043190">
    <property type="term" value="C:ATP-binding cassette (ABC) transporter complex"/>
    <property type="evidence" value="ECO:0007669"/>
    <property type="project" value="InterPro"/>
</dbReference>
<dbReference type="PROSITE" id="PS51012">
    <property type="entry name" value="ABC_TM2"/>
    <property type="match status" value="1"/>
</dbReference>
<organism evidence="10">
    <name type="scientific">bioreactor metagenome</name>
    <dbReference type="NCBI Taxonomy" id="1076179"/>
    <lineage>
        <taxon>unclassified sequences</taxon>
        <taxon>metagenomes</taxon>
        <taxon>ecological metagenomes</taxon>
    </lineage>
</organism>
<dbReference type="AlphaFoldDB" id="A0A644VXC8"/>
<gene>
    <name evidence="10" type="primary">tagG_1</name>
    <name evidence="10" type="ORF">SDC9_41308</name>
</gene>
<evidence type="ECO:0000256" key="7">
    <source>
        <dbReference type="ARBA" id="ARBA00023136"/>
    </source>
</evidence>
<feature type="transmembrane region" description="Helical" evidence="8">
    <location>
        <begin position="122"/>
        <end position="146"/>
    </location>
</feature>
<dbReference type="PANTHER" id="PTHR30413:SF8">
    <property type="entry name" value="TRANSPORT PERMEASE PROTEIN"/>
    <property type="match status" value="1"/>
</dbReference>
<evidence type="ECO:0000313" key="10">
    <source>
        <dbReference type="EMBL" id="MPL95142.1"/>
    </source>
</evidence>
<dbReference type="GO" id="GO:0140359">
    <property type="term" value="F:ABC-type transporter activity"/>
    <property type="evidence" value="ECO:0007669"/>
    <property type="project" value="InterPro"/>
</dbReference>
<feature type="transmembrane region" description="Helical" evidence="8">
    <location>
        <begin position="96"/>
        <end position="116"/>
    </location>
</feature>
<keyword evidence="7 8" id="KW-0472">Membrane</keyword>